<feature type="domain" description="AsmA" evidence="2">
    <location>
        <begin position="51"/>
        <end position="652"/>
    </location>
</feature>
<sequence length="756" mass="83493">MVPFLLRIYNVLRYCLLVLVMLLLTLTPLPLKVTLFMKTRPYLKMRRLLTMKRLLYILIVFILLVLIAISVFVAVINPNDFKPLIAEKIKESIGRELVIDGDINWSFWPNLGFSVENLALKNPKGFARSDLISLNKAEMSVSVMPLLSNTLDIGVISLYGAYVFIQTLPNGKSNLDNLISCSVLCSGVTAESASTSVNTSTPVSKDSTALSNLWTVSIAGLDLIDASASIRNDKVGKVNEISKLNLKVGKLAAGLWVPIEFNIEGKQDYRVFTVRSSLDVMLTADTMNYQFRQLSLFVAMKDSKFELESFILNANRLSLALPATISLSAKGKVNDLNFTTSGTTQFMVDKSMVNISLSDFNLSSVLSNSVSLGSDINVDLKSAVDFDVIAKKLSFSKLLATIDEVTVEGNASVVLAQIPDIRFALHSKHIDFNVFSKLINMKLSSNVAAFVPSFKNSQEDNKTEKKVPINDIEPDLSAFYGLDITGNITFGHVIIGNIKVSDVDLTFMVNRGKVNLRQFNAKLYGGTVSSKGTLDLTVSPAKYQLTKEIKNVNIQPLMMDLVQKNILSGIGNIHVNLSGIGLSEQRLRSGITGTFTINFVNGGIDGINFSKIIRDGEKILKGKHGFHTGETKKIDFNALTATVNFVNGNASTYNLNFEGPAMRIRSSGVTNLLTATLQFKVFAYVMGTKKEQGDKNIMIPFSIGGTWQVPTYDFDVKKFVFFNKILEQKVRKEAERGLMKFFNYKSDNNEVKKVGD</sequence>
<evidence type="ECO:0000256" key="1">
    <source>
        <dbReference type="SAM" id="Phobius"/>
    </source>
</evidence>
<keyword evidence="1" id="KW-0812">Transmembrane</keyword>
<evidence type="ECO:0000259" key="2">
    <source>
        <dbReference type="Pfam" id="PF05170"/>
    </source>
</evidence>
<dbReference type="GO" id="GO:0005886">
    <property type="term" value="C:plasma membrane"/>
    <property type="evidence" value="ECO:0007669"/>
    <property type="project" value="TreeGrafter"/>
</dbReference>
<gene>
    <name evidence="3" type="ORF">BTN49_1749</name>
</gene>
<reference evidence="4" key="1">
    <citation type="submission" date="2017-04" db="EMBL/GenBank/DDBJ databases">
        <title>Genome evolution of the luminous symbionts of deep sea anglerfish.</title>
        <authorList>
            <person name="Hendry T.A."/>
        </authorList>
    </citation>
    <scope>NUCLEOTIDE SEQUENCE [LARGE SCALE GENOMIC DNA]</scope>
</reference>
<keyword evidence="4" id="KW-1185">Reference proteome</keyword>
<feature type="transmembrane region" description="Helical" evidence="1">
    <location>
        <begin position="12"/>
        <end position="33"/>
    </location>
</feature>
<dbReference type="PANTHER" id="PTHR30441:SF4">
    <property type="entry name" value="PROTEIN ASMA"/>
    <property type="match status" value="1"/>
</dbReference>
<dbReference type="EMBL" id="NBYY01000016">
    <property type="protein sequence ID" value="PCS22528.1"/>
    <property type="molecule type" value="Genomic_DNA"/>
</dbReference>
<protein>
    <submittedName>
        <fullName evidence="3">A/G-specific adenine glycosylase</fullName>
    </submittedName>
</protein>
<dbReference type="Proteomes" id="UP000219020">
    <property type="component" value="Unassembled WGS sequence"/>
</dbReference>
<dbReference type="InterPro" id="IPR052894">
    <property type="entry name" value="AsmA-related"/>
</dbReference>
<accession>A0A2A5T339</accession>
<dbReference type="Pfam" id="PF05170">
    <property type="entry name" value="AsmA"/>
    <property type="match status" value="1"/>
</dbReference>
<proteinExistence type="predicted"/>
<organism evidence="3 4">
    <name type="scientific">Candidatus Enterovibrio escicola</name>
    <dbReference type="NCBI Taxonomy" id="1927127"/>
    <lineage>
        <taxon>Bacteria</taxon>
        <taxon>Pseudomonadati</taxon>
        <taxon>Pseudomonadota</taxon>
        <taxon>Gammaproteobacteria</taxon>
        <taxon>Vibrionales</taxon>
        <taxon>Vibrionaceae</taxon>
        <taxon>Enterovibrio</taxon>
    </lineage>
</organism>
<dbReference type="GO" id="GO:0090313">
    <property type="term" value="P:regulation of protein targeting to membrane"/>
    <property type="evidence" value="ECO:0007669"/>
    <property type="project" value="TreeGrafter"/>
</dbReference>
<evidence type="ECO:0000313" key="3">
    <source>
        <dbReference type="EMBL" id="PCS22528.1"/>
    </source>
</evidence>
<comment type="caution">
    <text evidence="3">The sequence shown here is derived from an EMBL/GenBank/DDBJ whole genome shotgun (WGS) entry which is preliminary data.</text>
</comment>
<name>A0A2A5T339_9GAMM</name>
<keyword evidence="1" id="KW-0472">Membrane</keyword>
<dbReference type="AlphaFoldDB" id="A0A2A5T339"/>
<dbReference type="PANTHER" id="PTHR30441">
    <property type="entry name" value="DUF748 DOMAIN-CONTAINING PROTEIN"/>
    <property type="match status" value="1"/>
</dbReference>
<keyword evidence="1" id="KW-1133">Transmembrane helix</keyword>
<feature type="transmembrane region" description="Helical" evidence="1">
    <location>
        <begin position="54"/>
        <end position="76"/>
    </location>
</feature>
<evidence type="ECO:0000313" key="4">
    <source>
        <dbReference type="Proteomes" id="UP000219020"/>
    </source>
</evidence>
<dbReference type="InterPro" id="IPR007844">
    <property type="entry name" value="AsmA"/>
</dbReference>